<dbReference type="SUPFAM" id="SSF48173">
    <property type="entry name" value="Cryptochrome/photolyase FAD-binding domain"/>
    <property type="match status" value="1"/>
</dbReference>
<evidence type="ECO:0000313" key="2">
    <source>
        <dbReference type="Proteomes" id="UP000256486"/>
    </source>
</evidence>
<dbReference type="Proteomes" id="UP000256486">
    <property type="component" value="Unassembled WGS sequence"/>
</dbReference>
<dbReference type="InterPro" id="IPR007357">
    <property type="entry name" value="PhrB-like"/>
</dbReference>
<dbReference type="EMBL" id="NBWZ01000001">
    <property type="protein sequence ID" value="RFA11134.1"/>
    <property type="molecule type" value="Genomic_DNA"/>
</dbReference>
<dbReference type="Gene3D" id="1.25.40.80">
    <property type="match status" value="1"/>
</dbReference>
<dbReference type="InterPro" id="IPR014729">
    <property type="entry name" value="Rossmann-like_a/b/a_fold"/>
</dbReference>
<protein>
    <submittedName>
        <fullName evidence="1">Cryptochrome/photolyase family protein</fullName>
    </submittedName>
</protein>
<sequence length="506" mass="56344">MGGPDDGGPGTVSDDGGPDRVRWIFAGQLGSLFDDGGGRMLLIEARSVFGRRPMHRAKAHLLLSGIRHRAAELGDRVEFHQVDTYSAVVDGRDDLDVIDPTSYSARRYVRRLGARVLPSRGFVTSESDFALWAGSRGGKRLLLEDFYRSVRQRTGILMEGETPAGGQWNYDVSNRERPPRGAVTLGLPDPWWPEEDEIDAGVREDLDRWQADGLVQLVGLDAPRRFAVTEREANLALDSFIESRLNDFGPFEDATLTNDWTMAHSLLSAPLNLGLLDPLAVVTRVADEYEAGRAPLASVEGFVRQVMGWRDYVWHLYWHLGEDYRGSHNALGAKETLPREFTELDATTITANCLHHSIDGLRQHGWAHHIQRLMVIGNWALQRGYDPVALNDWFTDMFVDGTPWVMPANVIGMSQHADGGIVATKPYSSGGAYINTMTDYCGGCRYNPRVRLGPDACPFTAGYWAFLDRTEPVLAPNFRMKQPLAGLRRLADRGAVVAQEREREGL</sequence>
<dbReference type="OrthoDB" id="5288100at2"/>
<dbReference type="AlphaFoldDB" id="A0A3E0VMC9"/>
<keyword evidence="1" id="KW-0456">Lyase</keyword>
<dbReference type="Gene3D" id="3.40.50.620">
    <property type="entry name" value="HUPs"/>
    <property type="match status" value="1"/>
</dbReference>
<dbReference type="Gene3D" id="1.10.10.1710">
    <property type="entry name" value="Deoxyribodipyrimidine photolyase-related"/>
    <property type="match status" value="1"/>
</dbReference>
<dbReference type="GO" id="GO:0016829">
    <property type="term" value="F:lyase activity"/>
    <property type="evidence" value="ECO:0007669"/>
    <property type="project" value="UniProtKB-KW"/>
</dbReference>
<gene>
    <name evidence="1" type="ORF">B7R54_06635</name>
</gene>
<dbReference type="Gene3D" id="1.10.579.10">
    <property type="entry name" value="DNA Cyclobutane Dipyrimidine Photolyase, subunit A, domain 3"/>
    <property type="match status" value="1"/>
</dbReference>
<evidence type="ECO:0000313" key="1">
    <source>
        <dbReference type="EMBL" id="RFA11134.1"/>
    </source>
</evidence>
<dbReference type="InterPro" id="IPR052551">
    <property type="entry name" value="UV-DNA_repair_photolyase"/>
</dbReference>
<comment type="caution">
    <text evidence="1">The sequence shown here is derived from an EMBL/GenBank/DDBJ whole genome shotgun (WGS) entry which is preliminary data.</text>
</comment>
<dbReference type="InterPro" id="IPR036134">
    <property type="entry name" value="Crypto/Photolyase_FAD-like_sf"/>
</dbReference>
<dbReference type="PANTHER" id="PTHR38657">
    <property type="entry name" value="SLR1343 PROTEIN"/>
    <property type="match status" value="1"/>
</dbReference>
<accession>A0A3E0VMC9</accession>
<keyword evidence="2" id="KW-1185">Reference proteome</keyword>
<proteinExistence type="predicted"/>
<dbReference type="Pfam" id="PF04244">
    <property type="entry name" value="DPRP"/>
    <property type="match status" value="1"/>
</dbReference>
<organism evidence="1 2">
    <name type="scientific">Subtercola boreus</name>
    <dbReference type="NCBI Taxonomy" id="120213"/>
    <lineage>
        <taxon>Bacteria</taxon>
        <taxon>Bacillati</taxon>
        <taxon>Actinomycetota</taxon>
        <taxon>Actinomycetes</taxon>
        <taxon>Micrococcales</taxon>
        <taxon>Microbacteriaceae</taxon>
        <taxon>Subtercola</taxon>
    </lineage>
</organism>
<reference evidence="1 2" key="1">
    <citation type="submission" date="2017-04" db="EMBL/GenBank/DDBJ databases">
        <title>Comparative genome analysis of Subtercola boreus.</title>
        <authorList>
            <person name="Cho Y.-J."/>
            <person name="Cho A."/>
            <person name="Kim O.-S."/>
            <person name="Lee J.-I."/>
        </authorList>
    </citation>
    <scope>NUCLEOTIDE SEQUENCE [LARGE SCALE GENOMIC DNA]</scope>
    <source>
        <strain evidence="1 2">K300</strain>
    </source>
</reference>
<name>A0A3E0VMC9_9MICO</name>
<dbReference type="PANTHER" id="PTHR38657:SF1">
    <property type="entry name" value="SLR1343 PROTEIN"/>
    <property type="match status" value="1"/>
</dbReference>